<dbReference type="AlphaFoldDB" id="A0A1A2E773"/>
<dbReference type="OrthoDB" id="120660at2"/>
<gene>
    <name evidence="2" type="ORF">A5771_06410</name>
</gene>
<dbReference type="InterPro" id="IPR018960">
    <property type="entry name" value="DUF1990"/>
</dbReference>
<comment type="caution">
    <text evidence="2">The sequence shown here is derived from an EMBL/GenBank/DDBJ whole genome shotgun (WGS) entry which is preliminary data.</text>
</comment>
<dbReference type="RefSeq" id="WP_064854680.1">
    <property type="nucleotide sequence ID" value="NZ_LZIM01000082.1"/>
</dbReference>
<proteinExistence type="predicted"/>
<sequence>MIEALPGRVDFAAELAKLAHLKINYDEADAPRPGNPGDWHIDEPSAFIAAEPPGPPVPGGPWDIACTLVREYEFADPRIIRAVYRPDSELLGRDMLLEARFAGLRFYVGVRVTQVVDGYRDGKRAWGWAYQTLEGHLEQGRLLYEVTKDEQSGEVQLVLSAYSRRAPIANPVVRAGFEIFGRRLQLYFYAQVGRRLRSAVETVLAGGEAPQPILTSEGLIMAPSGIRRNPFERLTIKAHHSGG</sequence>
<name>A0A1A2E773_MYCSD</name>
<dbReference type="Pfam" id="PF09348">
    <property type="entry name" value="DUF1990"/>
    <property type="match status" value="1"/>
</dbReference>
<accession>A0A1A2E773</accession>
<dbReference type="EMBL" id="LZIN01000038">
    <property type="protein sequence ID" value="OBG07281.1"/>
    <property type="molecule type" value="Genomic_DNA"/>
</dbReference>
<feature type="domain" description="DUF1990" evidence="1">
    <location>
        <begin position="25"/>
        <end position="184"/>
    </location>
</feature>
<protein>
    <recommendedName>
        <fullName evidence="1">DUF1990 domain-containing protein</fullName>
    </recommendedName>
</protein>
<evidence type="ECO:0000313" key="2">
    <source>
        <dbReference type="EMBL" id="OBG07281.1"/>
    </source>
</evidence>
<evidence type="ECO:0000259" key="1">
    <source>
        <dbReference type="Pfam" id="PF09348"/>
    </source>
</evidence>
<dbReference type="Proteomes" id="UP000093985">
    <property type="component" value="Unassembled WGS sequence"/>
</dbReference>
<reference evidence="3" key="1">
    <citation type="submission" date="2016-06" db="EMBL/GenBank/DDBJ databases">
        <authorList>
            <person name="Sutton G."/>
            <person name="Brinkac L."/>
            <person name="Sanka R."/>
            <person name="Adams M."/>
            <person name="Lau E."/>
            <person name="Mehaffy C."/>
            <person name="Tameris M."/>
            <person name="Hatherill M."/>
            <person name="Hanekom W."/>
            <person name="Mahomed H."/>
            <person name="Mcshane H."/>
        </authorList>
    </citation>
    <scope>NUCLEOTIDE SEQUENCE [LARGE SCALE GENOMIC DNA]</scope>
    <source>
        <strain evidence="3">852014-51077_SCH5608930-a</strain>
    </source>
</reference>
<evidence type="ECO:0000313" key="3">
    <source>
        <dbReference type="Proteomes" id="UP000093985"/>
    </source>
</evidence>
<organism evidence="2 3">
    <name type="scientific">Mycolicibacter sinensis (strain JDM601)</name>
    <name type="common">Mycobacterium sinense</name>
    <dbReference type="NCBI Taxonomy" id="875328"/>
    <lineage>
        <taxon>Bacteria</taxon>
        <taxon>Bacillati</taxon>
        <taxon>Actinomycetota</taxon>
        <taxon>Actinomycetes</taxon>
        <taxon>Mycobacteriales</taxon>
        <taxon>Mycobacteriaceae</taxon>
        <taxon>Mycolicibacter</taxon>
    </lineage>
</organism>